<organism evidence="2 3">
    <name type="scientific">Aspergillus pseudocaelatus</name>
    <dbReference type="NCBI Taxonomy" id="1825620"/>
    <lineage>
        <taxon>Eukaryota</taxon>
        <taxon>Fungi</taxon>
        <taxon>Dikarya</taxon>
        <taxon>Ascomycota</taxon>
        <taxon>Pezizomycotina</taxon>
        <taxon>Eurotiomycetes</taxon>
        <taxon>Eurotiomycetidae</taxon>
        <taxon>Eurotiales</taxon>
        <taxon>Aspergillaceae</taxon>
        <taxon>Aspergillus</taxon>
        <taxon>Aspergillus subgen. Circumdati</taxon>
    </lineage>
</organism>
<evidence type="ECO:0008006" key="4">
    <source>
        <dbReference type="Google" id="ProtNLM"/>
    </source>
</evidence>
<keyword evidence="1" id="KW-0812">Transmembrane</keyword>
<feature type="transmembrane region" description="Helical" evidence="1">
    <location>
        <begin position="14"/>
        <end position="40"/>
    </location>
</feature>
<sequence length="74" mass="7941">MCAGTCPWSAPHDVLYVGCLACVYLVALCLISFSLAGVYGRSWVGSEATRPLGQAGWRKHLGGITEKTPRESKN</sequence>
<evidence type="ECO:0000313" key="2">
    <source>
        <dbReference type="EMBL" id="KAE8411011.1"/>
    </source>
</evidence>
<proteinExistence type="predicted"/>
<evidence type="ECO:0000313" key="3">
    <source>
        <dbReference type="Proteomes" id="UP000325395"/>
    </source>
</evidence>
<protein>
    <recommendedName>
        <fullName evidence="4">4Fe-4S ferredoxin-type domain-containing protein</fullName>
    </recommendedName>
</protein>
<reference evidence="2 3" key="1">
    <citation type="submission" date="2019-04" db="EMBL/GenBank/DDBJ databases">
        <authorList>
            <consortium name="DOE Joint Genome Institute"/>
            <person name="Mondo S."/>
            <person name="Kjaerbolling I."/>
            <person name="Vesth T."/>
            <person name="Frisvad J.C."/>
            <person name="Nybo J.L."/>
            <person name="Theobald S."/>
            <person name="Kildgaard S."/>
            <person name="Isbrandt T."/>
            <person name="Kuo A."/>
            <person name="Sato A."/>
            <person name="Lyhne E.K."/>
            <person name="Kogle M.E."/>
            <person name="Wiebenga A."/>
            <person name="Kun R.S."/>
            <person name="Lubbers R.J."/>
            <person name="Makela M.R."/>
            <person name="Barry K."/>
            <person name="Chovatia M."/>
            <person name="Clum A."/>
            <person name="Daum C."/>
            <person name="Haridas S."/>
            <person name="He G."/>
            <person name="LaButti K."/>
            <person name="Lipzen A."/>
            <person name="Riley R."/>
            <person name="Salamov A."/>
            <person name="Simmons B.A."/>
            <person name="Magnuson J.K."/>
            <person name="Henrissat B."/>
            <person name="Mortensen U.H."/>
            <person name="Larsen T.O."/>
            <person name="Devries R.P."/>
            <person name="Grigoriev I.V."/>
            <person name="Machida M."/>
            <person name="Baker S.E."/>
            <person name="Andersen M.R."/>
            <person name="Cantor M.N."/>
            <person name="Hua S.X."/>
        </authorList>
    </citation>
    <scope>NUCLEOTIDE SEQUENCE [LARGE SCALE GENOMIC DNA]</scope>
    <source>
        <strain evidence="2 3">CBS 117616</strain>
    </source>
</reference>
<evidence type="ECO:0000256" key="1">
    <source>
        <dbReference type="SAM" id="Phobius"/>
    </source>
</evidence>
<gene>
    <name evidence="2" type="ORF">BDV36DRAFT_276085</name>
</gene>
<accession>A0ABQ6W1N9</accession>
<dbReference type="Proteomes" id="UP000325395">
    <property type="component" value="Unassembled WGS sequence"/>
</dbReference>
<keyword evidence="1" id="KW-1133">Transmembrane helix</keyword>
<name>A0ABQ6W1N9_9EURO</name>
<dbReference type="EMBL" id="ML735898">
    <property type="protein sequence ID" value="KAE8411011.1"/>
    <property type="molecule type" value="Genomic_DNA"/>
</dbReference>
<keyword evidence="3" id="KW-1185">Reference proteome</keyword>
<keyword evidence="1" id="KW-0472">Membrane</keyword>